<evidence type="ECO:0000313" key="3">
    <source>
        <dbReference type="Proteomes" id="UP000190150"/>
    </source>
</evidence>
<feature type="transmembrane region" description="Helical" evidence="1">
    <location>
        <begin position="27"/>
        <end position="48"/>
    </location>
</feature>
<keyword evidence="1" id="KW-1133">Transmembrane helix</keyword>
<keyword evidence="1" id="KW-0812">Transmembrane</keyword>
<dbReference type="EMBL" id="FUZF01000024">
    <property type="protein sequence ID" value="SKC06699.1"/>
    <property type="molecule type" value="Genomic_DNA"/>
</dbReference>
<sequence length="53" mass="5772">MKINEIRAGTLGGTLCSIWASITLGDLFQTVIMAALGTLVSYAMSRLLQRKKE</sequence>
<proteinExistence type="predicted"/>
<name>A0A1T5GE65_9SPHI</name>
<dbReference type="Proteomes" id="UP000190150">
    <property type="component" value="Unassembled WGS sequence"/>
</dbReference>
<accession>A0A1T5GE65</accession>
<keyword evidence="1" id="KW-0472">Membrane</keyword>
<organism evidence="2 3">
    <name type="scientific">Sphingobacterium nematocida</name>
    <dbReference type="NCBI Taxonomy" id="1513896"/>
    <lineage>
        <taxon>Bacteria</taxon>
        <taxon>Pseudomonadati</taxon>
        <taxon>Bacteroidota</taxon>
        <taxon>Sphingobacteriia</taxon>
        <taxon>Sphingobacteriales</taxon>
        <taxon>Sphingobacteriaceae</taxon>
        <taxon>Sphingobacterium</taxon>
    </lineage>
</organism>
<gene>
    <name evidence="2" type="ORF">SAMN05660841_03985</name>
</gene>
<evidence type="ECO:0000256" key="1">
    <source>
        <dbReference type="SAM" id="Phobius"/>
    </source>
</evidence>
<keyword evidence="3" id="KW-1185">Reference proteome</keyword>
<protein>
    <submittedName>
        <fullName evidence="2">Uncharacterized protein</fullName>
    </submittedName>
</protein>
<reference evidence="3" key="1">
    <citation type="submission" date="2017-02" db="EMBL/GenBank/DDBJ databases">
        <authorList>
            <person name="Varghese N."/>
            <person name="Submissions S."/>
        </authorList>
    </citation>
    <scope>NUCLEOTIDE SEQUENCE [LARGE SCALE GENOMIC DNA]</scope>
    <source>
        <strain evidence="3">DSM 24091</strain>
    </source>
</reference>
<dbReference type="AlphaFoldDB" id="A0A1T5GE65"/>
<evidence type="ECO:0000313" key="2">
    <source>
        <dbReference type="EMBL" id="SKC06699.1"/>
    </source>
</evidence>
<dbReference type="STRING" id="1513896.SAMN05660841_03985"/>